<gene>
    <name evidence="1" type="ORF">HGQ17_02320</name>
</gene>
<comment type="caution">
    <text evidence="1">The sequence shown here is derived from an EMBL/GenBank/DDBJ whole genome shotgun (WGS) entry which is preliminary data.</text>
</comment>
<dbReference type="PROSITE" id="PS51257">
    <property type="entry name" value="PROKAR_LIPOPROTEIN"/>
    <property type="match status" value="1"/>
</dbReference>
<dbReference type="Proteomes" id="UP000523139">
    <property type="component" value="Unassembled WGS sequence"/>
</dbReference>
<reference evidence="1 2" key="1">
    <citation type="submission" date="2020-04" db="EMBL/GenBank/DDBJ databases">
        <title>Nesterenkonia sp. nov., isolated from marine sediment.</title>
        <authorList>
            <person name="Zhang G."/>
        </authorList>
    </citation>
    <scope>NUCLEOTIDE SEQUENCE [LARGE SCALE GENOMIC DNA]</scope>
    <source>
        <strain evidence="1 2">MY13</strain>
    </source>
</reference>
<dbReference type="AlphaFoldDB" id="A0A7X8THJ3"/>
<organism evidence="1 2">
    <name type="scientific">Nesterenkonia sedimenti</name>
    <dbReference type="NCBI Taxonomy" id="1463632"/>
    <lineage>
        <taxon>Bacteria</taxon>
        <taxon>Bacillati</taxon>
        <taxon>Actinomycetota</taxon>
        <taxon>Actinomycetes</taxon>
        <taxon>Micrococcales</taxon>
        <taxon>Micrococcaceae</taxon>
        <taxon>Nesterenkonia</taxon>
    </lineage>
</organism>
<sequence length="190" mass="20956">MTLEKRSKAVLSTFSLLGVVACADNDADAETEEAEDLEVPEWAGESGVDLVILEDQEDACSLLSPEAIEEIIGVGGHEVDPGDTHFILATGMMMRDCRFNNFEAPESALTVGENTHLDPAAMLEDYYGEDQRPVEVEGAEEAAVHDTEGKIAWWRGETFYRVEQQIPTEETRPDDEILIEPAETVIRNEG</sequence>
<keyword evidence="2" id="KW-1185">Reference proteome</keyword>
<accession>A0A7X8THJ3</accession>
<dbReference type="RefSeq" id="WP_168886327.1">
    <property type="nucleotide sequence ID" value="NZ_JABAHY010000001.1"/>
</dbReference>
<dbReference type="EMBL" id="JABAHY010000001">
    <property type="protein sequence ID" value="NLS08853.1"/>
    <property type="molecule type" value="Genomic_DNA"/>
</dbReference>
<evidence type="ECO:0000313" key="2">
    <source>
        <dbReference type="Proteomes" id="UP000523139"/>
    </source>
</evidence>
<evidence type="ECO:0000313" key="1">
    <source>
        <dbReference type="EMBL" id="NLS08853.1"/>
    </source>
</evidence>
<name>A0A7X8THJ3_9MICC</name>
<proteinExistence type="predicted"/>
<protein>
    <submittedName>
        <fullName evidence="1">Uncharacterized protein</fullName>
    </submittedName>
</protein>